<keyword evidence="6" id="KW-0464">Manganese</keyword>
<keyword evidence="4" id="KW-0745">Spermidine biosynthesis</keyword>
<name>B9WE14_CANDC</name>
<evidence type="ECO:0000256" key="6">
    <source>
        <dbReference type="ARBA" id="ARBA00023211"/>
    </source>
</evidence>
<evidence type="ECO:0000256" key="4">
    <source>
        <dbReference type="ARBA" id="ARBA00023066"/>
    </source>
</evidence>
<dbReference type="GeneID" id="8046611"/>
<dbReference type="EC" id="3.5.3.1" evidence="11"/>
<comment type="cofactor">
    <cofactor evidence="1">
        <name>Mn(2+)</name>
        <dbReference type="ChEBI" id="CHEBI:29035"/>
    </cofactor>
</comment>
<proteinExistence type="inferred from homology"/>
<sequence>MKFHIFALLACVSSQAIFKSPSLLDQLYGELHGRTNTAPNLQIQADDPNQMTVQKVLSMRSKLKLPDKDDTSDIAVDQNMFGGILTYAHFNHFNCFISNENNEFDKHSTLDQQTTRNIDVAIVGAPFDTGTSYRPGARFGPESIRSNARRLGSAWKSTKKRFNYPVDPYDETTHNYSIIDCGDVAMTPFDNRIALNQLYRGHRSISKHQGNVNQHPKIITLGGDHTITIMAIKNVYEQLGRKIRVFHFDSHIDTWDPKKLGGGITDYMSLNHGTFLHYATELGYIETKGNYHIGIRAPYIDANYDKQHDADCGFHIIQANDIDKIGVQGIIDELTKDPDIPTYISVDIDVLDPAYAPGTGTMEVGGFTTRELLAILDGLKNKVNVIGGDVVEVSPPYDTNSEITSLAATSVVDSLLKLMIV</sequence>
<keyword evidence="5" id="KW-0620">Polyamine biosynthesis</keyword>
<dbReference type="CGD" id="CAL0000160574">
    <property type="gene designation" value="Cd36_84150"/>
</dbReference>
<evidence type="ECO:0000313" key="10">
    <source>
        <dbReference type="CGD" id="CAL0000160574"/>
    </source>
</evidence>
<evidence type="ECO:0000256" key="5">
    <source>
        <dbReference type="ARBA" id="ARBA00023115"/>
    </source>
</evidence>
<feature type="signal peptide" evidence="9">
    <location>
        <begin position="1"/>
        <end position="18"/>
    </location>
</feature>
<dbReference type="Proteomes" id="UP000002605">
    <property type="component" value="Chromosome 3"/>
</dbReference>
<dbReference type="RefSeq" id="XP_002419331.1">
    <property type="nucleotide sequence ID" value="XM_002419286.1"/>
</dbReference>
<gene>
    <name evidence="10" type="ordered locus">Cd36_84150</name>
    <name evidence="11" type="ORF">CD36_84150</name>
</gene>
<keyword evidence="9" id="KW-0732">Signal</keyword>
<dbReference type="SUPFAM" id="SSF52768">
    <property type="entry name" value="Arginase/deacetylase"/>
    <property type="match status" value="1"/>
</dbReference>
<evidence type="ECO:0000313" key="11">
    <source>
        <dbReference type="EMBL" id="CAX42924.1"/>
    </source>
</evidence>
<dbReference type="CDD" id="cd11592">
    <property type="entry name" value="Agmatinase_PAH"/>
    <property type="match status" value="1"/>
</dbReference>
<evidence type="ECO:0000256" key="1">
    <source>
        <dbReference type="ARBA" id="ARBA00001936"/>
    </source>
</evidence>
<accession>B9WE14</accession>
<dbReference type="VEuPathDB" id="FungiDB:CD36_84150"/>
<evidence type="ECO:0000256" key="2">
    <source>
        <dbReference type="ARBA" id="ARBA00022723"/>
    </source>
</evidence>
<dbReference type="AlphaFoldDB" id="B9WE14"/>
<organism evidence="11 12">
    <name type="scientific">Candida dubliniensis (strain CD36 / ATCC MYA-646 / CBS 7987 / NCPF 3949 / NRRL Y-17841)</name>
    <name type="common">Yeast</name>
    <dbReference type="NCBI Taxonomy" id="573826"/>
    <lineage>
        <taxon>Eukaryota</taxon>
        <taxon>Fungi</taxon>
        <taxon>Dikarya</taxon>
        <taxon>Ascomycota</taxon>
        <taxon>Saccharomycotina</taxon>
        <taxon>Pichiomycetes</taxon>
        <taxon>Debaryomycetaceae</taxon>
        <taxon>Candida/Lodderomyces clade</taxon>
        <taxon>Candida</taxon>
    </lineage>
</organism>
<keyword evidence="3 8" id="KW-0378">Hydrolase</keyword>
<dbReference type="InterPro" id="IPR023696">
    <property type="entry name" value="Ureohydrolase_dom_sf"/>
</dbReference>
<dbReference type="GO" id="GO:0004053">
    <property type="term" value="F:arginase activity"/>
    <property type="evidence" value="ECO:0007669"/>
    <property type="project" value="UniProtKB-EC"/>
</dbReference>
<dbReference type="GO" id="GO:0033389">
    <property type="term" value="P:putrescine biosynthetic process from arginine, via agmatine"/>
    <property type="evidence" value="ECO:0007669"/>
    <property type="project" value="TreeGrafter"/>
</dbReference>
<dbReference type="KEGG" id="cdu:CD36_84150"/>
<dbReference type="eggNOG" id="KOG2964">
    <property type="taxonomic scope" value="Eukaryota"/>
</dbReference>
<protein>
    <submittedName>
        <fullName evidence="11">Arginase, putative</fullName>
        <ecNumber evidence="11">3.5.3.1</ecNumber>
    </submittedName>
</protein>
<dbReference type="GO" id="GO:0008295">
    <property type="term" value="P:spermidine biosynthetic process"/>
    <property type="evidence" value="ECO:0007669"/>
    <property type="project" value="UniProtKB-KW"/>
</dbReference>
<dbReference type="GO" id="GO:0046872">
    <property type="term" value="F:metal ion binding"/>
    <property type="evidence" value="ECO:0007669"/>
    <property type="project" value="UniProtKB-KW"/>
</dbReference>
<dbReference type="GO" id="GO:0008783">
    <property type="term" value="F:agmatinase activity"/>
    <property type="evidence" value="ECO:0007669"/>
    <property type="project" value="TreeGrafter"/>
</dbReference>
<evidence type="ECO:0000256" key="3">
    <source>
        <dbReference type="ARBA" id="ARBA00022801"/>
    </source>
</evidence>
<dbReference type="PANTHER" id="PTHR11358:SF28">
    <property type="entry name" value="HYPOTHETICAL ARGINASE FAMILY PROTEIN (EUROFUNG)"/>
    <property type="match status" value="1"/>
</dbReference>
<evidence type="ECO:0000256" key="9">
    <source>
        <dbReference type="SAM" id="SignalP"/>
    </source>
</evidence>
<evidence type="ECO:0000313" key="12">
    <source>
        <dbReference type="Proteomes" id="UP000002605"/>
    </source>
</evidence>
<dbReference type="PROSITE" id="PS01053">
    <property type="entry name" value="ARGINASE_1"/>
    <property type="match status" value="1"/>
</dbReference>
<reference evidence="11 12" key="1">
    <citation type="journal article" date="2009" name="Genome Res.">
        <title>Comparative genomics of the fungal pathogens Candida dubliniensis and Candida albicans.</title>
        <authorList>
            <person name="Jackson A.P."/>
            <person name="Gamble J.A."/>
            <person name="Yeomans T."/>
            <person name="Moran G.P."/>
            <person name="Saunders D."/>
            <person name="Harris D."/>
            <person name="Aslett M."/>
            <person name="Barrell J.F."/>
            <person name="Butler G."/>
            <person name="Citiulo F."/>
            <person name="Coleman D.C."/>
            <person name="de Groot P.W.J."/>
            <person name="Goodwin T.J."/>
            <person name="Quail M.A."/>
            <person name="McQuillan J."/>
            <person name="Munro C.A."/>
            <person name="Pain A."/>
            <person name="Poulter R.T."/>
            <person name="Rajandream M.A."/>
            <person name="Renauld H."/>
            <person name="Spiering M.J."/>
            <person name="Tivey A."/>
            <person name="Gow N.A.R."/>
            <person name="Barrell B."/>
            <person name="Sullivan D.J."/>
            <person name="Berriman M."/>
        </authorList>
    </citation>
    <scope>NUCLEOTIDE SEQUENCE [LARGE SCALE GENOMIC DNA]</scope>
    <source>
        <strain evidence="12">CD36 / ATCC MYA-646 / CBS 7987 / NCPF 3949 / NRRL Y-17841</strain>
    </source>
</reference>
<dbReference type="FunFam" id="3.40.800.10:FF:000001">
    <property type="entry name" value="Agmatinase"/>
    <property type="match status" value="1"/>
</dbReference>
<comment type="similarity">
    <text evidence="7 8">Belongs to the arginase family.</text>
</comment>
<evidence type="ECO:0000256" key="7">
    <source>
        <dbReference type="PROSITE-ProRule" id="PRU00742"/>
    </source>
</evidence>
<evidence type="ECO:0000256" key="8">
    <source>
        <dbReference type="RuleBase" id="RU003684"/>
    </source>
</evidence>
<dbReference type="PANTHER" id="PTHR11358">
    <property type="entry name" value="ARGINASE/AGMATINASE"/>
    <property type="match status" value="1"/>
</dbReference>
<dbReference type="PROSITE" id="PS51409">
    <property type="entry name" value="ARGINASE_2"/>
    <property type="match status" value="1"/>
</dbReference>
<dbReference type="Pfam" id="PF00491">
    <property type="entry name" value="Arginase"/>
    <property type="match status" value="1"/>
</dbReference>
<keyword evidence="12" id="KW-1185">Reference proteome</keyword>
<dbReference type="Gene3D" id="3.40.800.10">
    <property type="entry name" value="Ureohydrolase domain"/>
    <property type="match status" value="1"/>
</dbReference>
<dbReference type="HOGENOM" id="CLU_039478_1_0_1"/>
<dbReference type="OrthoDB" id="288726at2759"/>
<dbReference type="EMBL" id="FM992690">
    <property type="protein sequence ID" value="CAX42924.1"/>
    <property type="molecule type" value="Genomic_DNA"/>
</dbReference>
<keyword evidence="2" id="KW-0479">Metal-binding</keyword>
<feature type="chain" id="PRO_5002894076" evidence="9">
    <location>
        <begin position="19"/>
        <end position="421"/>
    </location>
</feature>
<dbReference type="InterPro" id="IPR020855">
    <property type="entry name" value="Ureohydrolase_Mn_BS"/>
</dbReference>
<dbReference type="InterPro" id="IPR006035">
    <property type="entry name" value="Ureohydrolase"/>
</dbReference>
<dbReference type="PRINTS" id="PR00116">
    <property type="entry name" value="ARGINASE"/>
</dbReference>